<accession>A0A1X3CZ59</accession>
<proteinExistence type="predicted"/>
<dbReference type="AlphaFoldDB" id="A0A1X3CZ59"/>
<feature type="transmembrane region" description="Helical" evidence="1">
    <location>
        <begin position="77"/>
        <end position="101"/>
    </location>
</feature>
<feature type="chain" id="PRO_5030037539" description="TrbC/VIRB2 family" evidence="2">
    <location>
        <begin position="32"/>
        <end position="118"/>
    </location>
</feature>
<keyword evidence="2" id="KW-0732">Signal</keyword>
<evidence type="ECO:0000313" key="4">
    <source>
        <dbReference type="Proteomes" id="UP000279284"/>
    </source>
</evidence>
<feature type="transmembrane region" description="Helical" evidence="1">
    <location>
        <begin position="47"/>
        <end position="70"/>
    </location>
</feature>
<reference evidence="3 4" key="1">
    <citation type="submission" date="2018-12" db="EMBL/GenBank/DDBJ databases">
        <authorList>
            <consortium name="Pathogen Informatics"/>
        </authorList>
    </citation>
    <scope>NUCLEOTIDE SEQUENCE [LARGE SCALE GENOMIC DNA]</scope>
    <source>
        <strain evidence="3 4">NCTC10296</strain>
    </source>
</reference>
<keyword evidence="4" id="KW-1185">Reference proteome</keyword>
<dbReference type="KEGG" id="nci:NCTC10296_01758"/>
<keyword evidence="1" id="KW-0472">Membrane</keyword>
<protein>
    <recommendedName>
        <fullName evidence="5">TrbC/VIRB2 family</fullName>
    </recommendedName>
</protein>
<sequence length="118" mass="12676">MNNTTEINFEINKQHILFASLVLLCSLSAMAGTDLSLDGAVDWLLNLMQGGLGKIIALGTILLTAIAWAAANWKYGLGVLGVIFCLVVLPPFVIAIFPATIESQTMILNDGFSAFYLK</sequence>
<gene>
    <name evidence="3" type="ORF">NCTC10296_01758</name>
</gene>
<dbReference type="STRING" id="493.BWD07_02420"/>
<evidence type="ECO:0008006" key="5">
    <source>
        <dbReference type="Google" id="ProtNLM"/>
    </source>
</evidence>
<dbReference type="Proteomes" id="UP000279284">
    <property type="component" value="Chromosome"/>
</dbReference>
<organism evidence="3 4">
    <name type="scientific">Neisseria canis</name>
    <dbReference type="NCBI Taxonomy" id="493"/>
    <lineage>
        <taxon>Bacteria</taxon>
        <taxon>Pseudomonadati</taxon>
        <taxon>Pseudomonadota</taxon>
        <taxon>Betaproteobacteria</taxon>
        <taxon>Neisseriales</taxon>
        <taxon>Neisseriaceae</taxon>
        <taxon>Neisseria</taxon>
    </lineage>
</organism>
<dbReference type="RefSeq" id="WP_085415790.1">
    <property type="nucleotide sequence ID" value="NZ_CAUJPY010000032.1"/>
</dbReference>
<evidence type="ECO:0000313" key="3">
    <source>
        <dbReference type="EMBL" id="VEF02370.1"/>
    </source>
</evidence>
<keyword evidence="1" id="KW-1133">Transmembrane helix</keyword>
<evidence type="ECO:0000256" key="2">
    <source>
        <dbReference type="SAM" id="SignalP"/>
    </source>
</evidence>
<dbReference type="EMBL" id="LR134313">
    <property type="protein sequence ID" value="VEF02370.1"/>
    <property type="molecule type" value="Genomic_DNA"/>
</dbReference>
<name>A0A1X3CZ59_9NEIS</name>
<feature type="signal peptide" evidence="2">
    <location>
        <begin position="1"/>
        <end position="31"/>
    </location>
</feature>
<evidence type="ECO:0000256" key="1">
    <source>
        <dbReference type="SAM" id="Phobius"/>
    </source>
</evidence>
<keyword evidence="1" id="KW-0812">Transmembrane</keyword>